<dbReference type="EMBL" id="JAUEPU010000021">
    <property type="protein sequence ID" value="KAK0494189.1"/>
    <property type="molecule type" value="Genomic_DNA"/>
</dbReference>
<evidence type="ECO:0000256" key="1">
    <source>
        <dbReference type="SAM" id="Phobius"/>
    </source>
</evidence>
<reference evidence="2" key="1">
    <citation type="submission" date="2023-06" db="EMBL/GenBank/DDBJ databases">
        <authorList>
            <consortium name="Lawrence Berkeley National Laboratory"/>
            <person name="Ahrendt S."/>
            <person name="Sahu N."/>
            <person name="Indic B."/>
            <person name="Wong-Bajracharya J."/>
            <person name="Merenyi Z."/>
            <person name="Ke H.-M."/>
            <person name="Monk M."/>
            <person name="Kocsube S."/>
            <person name="Drula E."/>
            <person name="Lipzen A."/>
            <person name="Balint B."/>
            <person name="Henrissat B."/>
            <person name="Andreopoulos B."/>
            <person name="Martin F.M."/>
            <person name="Harder C.B."/>
            <person name="Rigling D."/>
            <person name="Ford K.L."/>
            <person name="Foster G.D."/>
            <person name="Pangilinan J."/>
            <person name="Papanicolaou A."/>
            <person name="Barry K."/>
            <person name="LaButti K."/>
            <person name="Viragh M."/>
            <person name="Koriabine M."/>
            <person name="Yan M."/>
            <person name="Riley R."/>
            <person name="Champramary S."/>
            <person name="Plett K.L."/>
            <person name="Tsai I.J."/>
            <person name="Slot J."/>
            <person name="Sipos G."/>
            <person name="Plett J."/>
            <person name="Nagy L.G."/>
            <person name="Grigoriev I.V."/>
        </authorList>
    </citation>
    <scope>NUCLEOTIDE SEQUENCE</scope>
    <source>
        <strain evidence="2">HWK02</strain>
    </source>
</reference>
<sequence>MPRVLHALLLSRLYVMFENTIHHFRAYKVCLRKLQDCPWGWKWRSSYWFVMFVVWLGIVVDMLTFSSFILVVHFHLKELGYTHAVSLTGWLVFAVGVGEIIASLLIAMWSEAHDTRKSPYVAGIFIAIMSQVMFSCSWRLRRTGSWLLHGVFMA</sequence>
<dbReference type="AlphaFoldDB" id="A0AA39URG9"/>
<feature type="transmembrane region" description="Helical" evidence="1">
    <location>
        <begin position="120"/>
        <end position="140"/>
    </location>
</feature>
<name>A0AA39URG9_9AGAR</name>
<organism evidence="2 3">
    <name type="scientific">Armillaria luteobubalina</name>
    <dbReference type="NCBI Taxonomy" id="153913"/>
    <lineage>
        <taxon>Eukaryota</taxon>
        <taxon>Fungi</taxon>
        <taxon>Dikarya</taxon>
        <taxon>Basidiomycota</taxon>
        <taxon>Agaricomycotina</taxon>
        <taxon>Agaricomycetes</taxon>
        <taxon>Agaricomycetidae</taxon>
        <taxon>Agaricales</taxon>
        <taxon>Marasmiineae</taxon>
        <taxon>Physalacriaceae</taxon>
        <taxon>Armillaria</taxon>
    </lineage>
</organism>
<feature type="transmembrane region" description="Helical" evidence="1">
    <location>
        <begin position="84"/>
        <end position="108"/>
    </location>
</feature>
<keyword evidence="1" id="KW-1133">Transmembrane helix</keyword>
<evidence type="ECO:0000313" key="2">
    <source>
        <dbReference type="EMBL" id="KAK0494189.1"/>
    </source>
</evidence>
<keyword evidence="1" id="KW-0472">Membrane</keyword>
<feature type="transmembrane region" description="Helical" evidence="1">
    <location>
        <begin position="48"/>
        <end position="72"/>
    </location>
</feature>
<comment type="caution">
    <text evidence="2">The sequence shown here is derived from an EMBL/GenBank/DDBJ whole genome shotgun (WGS) entry which is preliminary data.</text>
</comment>
<dbReference type="InterPro" id="IPR036259">
    <property type="entry name" value="MFS_trans_sf"/>
</dbReference>
<gene>
    <name evidence="2" type="ORF">EDD18DRAFT_1175836</name>
</gene>
<dbReference type="SUPFAM" id="SSF103473">
    <property type="entry name" value="MFS general substrate transporter"/>
    <property type="match status" value="1"/>
</dbReference>
<proteinExistence type="predicted"/>
<evidence type="ECO:0000313" key="3">
    <source>
        <dbReference type="Proteomes" id="UP001175228"/>
    </source>
</evidence>
<keyword evidence="1" id="KW-0812">Transmembrane</keyword>
<protein>
    <submittedName>
        <fullName evidence="2">Uncharacterized protein</fullName>
    </submittedName>
</protein>
<keyword evidence="3" id="KW-1185">Reference proteome</keyword>
<accession>A0AA39URG9</accession>
<dbReference type="Gene3D" id="1.20.1250.20">
    <property type="entry name" value="MFS general substrate transporter like domains"/>
    <property type="match status" value="1"/>
</dbReference>
<dbReference type="Proteomes" id="UP001175228">
    <property type="component" value="Unassembled WGS sequence"/>
</dbReference>